<feature type="region of interest" description="Disordered" evidence="1">
    <location>
        <begin position="1"/>
        <end position="36"/>
    </location>
</feature>
<organism evidence="3 4">
    <name type="scientific">Nocardia vermiculata</name>
    <dbReference type="NCBI Taxonomy" id="257274"/>
    <lineage>
        <taxon>Bacteria</taxon>
        <taxon>Bacillati</taxon>
        <taxon>Actinomycetota</taxon>
        <taxon>Actinomycetes</taxon>
        <taxon>Mycobacteriales</taxon>
        <taxon>Nocardiaceae</taxon>
        <taxon>Nocardia</taxon>
    </lineage>
</organism>
<gene>
    <name evidence="3" type="ORF">HGA08_25925</name>
</gene>
<dbReference type="InterPro" id="IPR013216">
    <property type="entry name" value="Methyltransf_11"/>
</dbReference>
<reference evidence="3 4" key="1">
    <citation type="submission" date="2020-04" db="EMBL/GenBank/DDBJ databases">
        <title>MicrobeNet Type strains.</title>
        <authorList>
            <person name="Nicholson A.C."/>
        </authorList>
    </citation>
    <scope>NUCLEOTIDE SEQUENCE [LARGE SCALE GENOMIC DNA]</scope>
    <source>
        <strain evidence="3 4">JCM 12354</strain>
    </source>
</reference>
<accession>A0A846Y8S1</accession>
<keyword evidence="3" id="KW-0489">Methyltransferase</keyword>
<dbReference type="SUPFAM" id="SSF53335">
    <property type="entry name" value="S-adenosyl-L-methionine-dependent methyltransferases"/>
    <property type="match status" value="1"/>
</dbReference>
<evidence type="ECO:0000313" key="3">
    <source>
        <dbReference type="EMBL" id="NKY53638.1"/>
    </source>
</evidence>
<dbReference type="GO" id="GO:0032259">
    <property type="term" value="P:methylation"/>
    <property type="evidence" value="ECO:0007669"/>
    <property type="project" value="UniProtKB-KW"/>
</dbReference>
<dbReference type="AlphaFoldDB" id="A0A846Y8S1"/>
<dbReference type="InterPro" id="IPR029063">
    <property type="entry name" value="SAM-dependent_MTases_sf"/>
</dbReference>
<sequence length="316" mass="34400">MLRPDPTGQRPRFARRATPCIAPQSTAQSSPPATPRAPLRLATRAVPRSTRPAARFARRATLRRSLRLLTSFRFEQTDPGRFYGGIASDTADLIADFYRDLTGRDLTGTTVVDVGGGPGYFAEEFAAAGARYIPIEPDPAEMHAAGLTVAGAVRGSGMALPIRDDAVDICLSSNVAEHVPRPWLMADEMLRVTKPGGLMVLSYTVWLGPFGGHETGPWHYLGGEFAARRYLRRTGRPPKNRFGSSLFAVTAADGLRWARRTGAGPARILATFPRYHPRWAWWVTRIPFLRELLVSNLVIVASKPGGAVPDAGSTAR</sequence>
<evidence type="ECO:0000256" key="1">
    <source>
        <dbReference type="SAM" id="MobiDB-lite"/>
    </source>
</evidence>
<dbReference type="Proteomes" id="UP000565711">
    <property type="component" value="Unassembled WGS sequence"/>
</dbReference>
<evidence type="ECO:0000313" key="4">
    <source>
        <dbReference type="Proteomes" id="UP000565711"/>
    </source>
</evidence>
<keyword evidence="4" id="KW-1185">Reference proteome</keyword>
<dbReference type="RefSeq" id="WP_084475215.1">
    <property type="nucleotide sequence ID" value="NZ_JAAXOP010000019.1"/>
</dbReference>
<proteinExistence type="predicted"/>
<dbReference type="Gene3D" id="3.40.50.150">
    <property type="entry name" value="Vaccinia Virus protein VP39"/>
    <property type="match status" value="1"/>
</dbReference>
<name>A0A846Y8S1_9NOCA</name>
<dbReference type="Pfam" id="PF08241">
    <property type="entry name" value="Methyltransf_11"/>
    <property type="match status" value="1"/>
</dbReference>
<protein>
    <submittedName>
        <fullName evidence="3">Class I SAM-dependent methyltransferase</fullName>
    </submittedName>
</protein>
<dbReference type="GO" id="GO:0008757">
    <property type="term" value="F:S-adenosylmethionine-dependent methyltransferase activity"/>
    <property type="evidence" value="ECO:0007669"/>
    <property type="project" value="InterPro"/>
</dbReference>
<keyword evidence="3" id="KW-0808">Transferase</keyword>
<dbReference type="CDD" id="cd02440">
    <property type="entry name" value="AdoMet_MTases"/>
    <property type="match status" value="1"/>
</dbReference>
<feature type="domain" description="Methyltransferase type 11" evidence="2">
    <location>
        <begin position="112"/>
        <end position="200"/>
    </location>
</feature>
<dbReference type="EMBL" id="JAAXOP010000019">
    <property type="protein sequence ID" value="NKY53638.1"/>
    <property type="molecule type" value="Genomic_DNA"/>
</dbReference>
<evidence type="ECO:0000259" key="2">
    <source>
        <dbReference type="Pfam" id="PF08241"/>
    </source>
</evidence>
<comment type="caution">
    <text evidence="3">The sequence shown here is derived from an EMBL/GenBank/DDBJ whole genome shotgun (WGS) entry which is preliminary data.</text>
</comment>